<dbReference type="InterPro" id="IPR051043">
    <property type="entry name" value="Sulfatase_Mod_Factor_Kinase"/>
</dbReference>
<dbReference type="InterPro" id="IPR042095">
    <property type="entry name" value="SUMF_sf"/>
</dbReference>
<gene>
    <name evidence="4" type="primary">pkn1_2</name>
    <name evidence="4" type="ORF">I41_24510</name>
</gene>
<dbReference type="Pfam" id="PF03781">
    <property type="entry name" value="FGE-sulfatase"/>
    <property type="match status" value="1"/>
</dbReference>
<feature type="chain" id="PRO_5021785152" evidence="2">
    <location>
        <begin position="30"/>
        <end position="371"/>
    </location>
</feature>
<keyword evidence="4" id="KW-0418">Kinase</keyword>
<evidence type="ECO:0000256" key="2">
    <source>
        <dbReference type="SAM" id="SignalP"/>
    </source>
</evidence>
<dbReference type="SUPFAM" id="SSF56436">
    <property type="entry name" value="C-type lectin-like"/>
    <property type="match status" value="1"/>
</dbReference>
<proteinExistence type="predicted"/>
<dbReference type="KEGG" id="llh:I41_24510"/>
<evidence type="ECO:0000313" key="4">
    <source>
        <dbReference type="EMBL" id="QDT73262.1"/>
    </source>
</evidence>
<keyword evidence="5" id="KW-1185">Reference proteome</keyword>
<evidence type="ECO:0000259" key="3">
    <source>
        <dbReference type="Pfam" id="PF03781"/>
    </source>
</evidence>
<dbReference type="AlphaFoldDB" id="A0A517TY10"/>
<keyword evidence="2" id="KW-0732">Signal</keyword>
<evidence type="ECO:0000256" key="1">
    <source>
        <dbReference type="SAM" id="MobiDB-lite"/>
    </source>
</evidence>
<feature type="domain" description="Sulfatase-modifying factor enzyme-like" evidence="3">
    <location>
        <begin position="59"/>
        <end position="368"/>
    </location>
</feature>
<dbReference type="Proteomes" id="UP000317909">
    <property type="component" value="Chromosome"/>
</dbReference>
<feature type="signal peptide" evidence="2">
    <location>
        <begin position="1"/>
        <end position="29"/>
    </location>
</feature>
<reference evidence="4 5" key="1">
    <citation type="submission" date="2019-02" db="EMBL/GenBank/DDBJ databases">
        <title>Deep-cultivation of Planctomycetes and their phenomic and genomic characterization uncovers novel biology.</title>
        <authorList>
            <person name="Wiegand S."/>
            <person name="Jogler M."/>
            <person name="Boedeker C."/>
            <person name="Pinto D."/>
            <person name="Vollmers J."/>
            <person name="Rivas-Marin E."/>
            <person name="Kohn T."/>
            <person name="Peeters S.H."/>
            <person name="Heuer A."/>
            <person name="Rast P."/>
            <person name="Oberbeckmann S."/>
            <person name="Bunk B."/>
            <person name="Jeske O."/>
            <person name="Meyerdierks A."/>
            <person name="Storesund J.E."/>
            <person name="Kallscheuer N."/>
            <person name="Luecker S."/>
            <person name="Lage O.M."/>
            <person name="Pohl T."/>
            <person name="Merkel B.J."/>
            <person name="Hornburger P."/>
            <person name="Mueller R.-W."/>
            <person name="Bruemmer F."/>
            <person name="Labrenz M."/>
            <person name="Spormann A.M."/>
            <person name="Op den Camp H."/>
            <person name="Overmann J."/>
            <person name="Amann R."/>
            <person name="Jetten M.S.M."/>
            <person name="Mascher T."/>
            <person name="Medema M.H."/>
            <person name="Devos D.P."/>
            <person name="Kaster A.-K."/>
            <person name="Ovreas L."/>
            <person name="Rohde M."/>
            <person name="Galperin M.Y."/>
            <person name="Jogler C."/>
        </authorList>
    </citation>
    <scope>NUCLEOTIDE SEQUENCE [LARGE SCALE GENOMIC DNA]</scope>
    <source>
        <strain evidence="4 5">I41</strain>
    </source>
</reference>
<dbReference type="PANTHER" id="PTHR23150">
    <property type="entry name" value="SULFATASE MODIFYING FACTOR 1, 2"/>
    <property type="match status" value="1"/>
</dbReference>
<dbReference type="InterPro" id="IPR005532">
    <property type="entry name" value="SUMF_dom"/>
</dbReference>
<dbReference type="GO" id="GO:0120147">
    <property type="term" value="F:formylglycine-generating oxidase activity"/>
    <property type="evidence" value="ECO:0007669"/>
    <property type="project" value="TreeGrafter"/>
</dbReference>
<feature type="region of interest" description="Disordered" evidence="1">
    <location>
        <begin position="305"/>
        <end position="330"/>
    </location>
</feature>
<dbReference type="EC" id="2.7.11.1" evidence="4"/>
<dbReference type="PANTHER" id="PTHR23150:SF19">
    <property type="entry name" value="FORMYLGLYCINE-GENERATING ENZYME"/>
    <property type="match status" value="1"/>
</dbReference>
<organism evidence="4 5">
    <name type="scientific">Lacipirellula limnantheis</name>
    <dbReference type="NCBI Taxonomy" id="2528024"/>
    <lineage>
        <taxon>Bacteria</taxon>
        <taxon>Pseudomonadati</taxon>
        <taxon>Planctomycetota</taxon>
        <taxon>Planctomycetia</taxon>
        <taxon>Pirellulales</taxon>
        <taxon>Lacipirellulaceae</taxon>
        <taxon>Lacipirellula</taxon>
    </lineage>
</organism>
<dbReference type="OrthoDB" id="9812426at2"/>
<feature type="compositionally biased region" description="Polar residues" evidence="1">
    <location>
        <begin position="305"/>
        <end position="315"/>
    </location>
</feature>
<dbReference type="InterPro" id="IPR016187">
    <property type="entry name" value="CTDL_fold"/>
</dbReference>
<name>A0A517TY10_9BACT</name>
<sequence precursor="true">MFFGNRLMNLIPIILAAMSATLALQHLRAADPAPPALTKTSSFAPTVANATQPPGPAPEGMVWIPGGEFSMGSDECGEALCSLPGVTGDSQPIHRVFVDGFWMDATEVTNEQFEKFVNATGYRTIAEIAPTQEEFPTAPPENLVAGSTVFTPTPEPVPLNDMFQWWRYQHGADWRHPEGPESSVKGREQYPVVQIAYVDAEAYAKWAGKRLPTEAEWEFAARGGLSGKLYAWGDELKPADKWMANIYQGKFPVKDTGEDGFAGIAPVKSFPPNGYGLYDVAGNVWEWCSDWYRLDYYARLKLQSGDGTRNPQGPTTPYDPAEPSEKKRVHRGGSFLCTDQYCTRYMVGTRGKGEVTTGSNHVGFRCVRAAK</sequence>
<dbReference type="Gene3D" id="3.90.1580.10">
    <property type="entry name" value="paralog of FGE (formylglycine-generating enzyme)"/>
    <property type="match status" value="1"/>
</dbReference>
<dbReference type="EMBL" id="CP036339">
    <property type="protein sequence ID" value="QDT73262.1"/>
    <property type="molecule type" value="Genomic_DNA"/>
</dbReference>
<protein>
    <submittedName>
        <fullName evidence="4">Serine/threonine-protein kinase pkn1</fullName>
        <ecNumber evidence="4">2.7.11.1</ecNumber>
    </submittedName>
</protein>
<keyword evidence="4" id="KW-0808">Transferase</keyword>
<accession>A0A517TY10</accession>
<evidence type="ECO:0000313" key="5">
    <source>
        <dbReference type="Proteomes" id="UP000317909"/>
    </source>
</evidence>
<dbReference type="GO" id="GO:0004674">
    <property type="term" value="F:protein serine/threonine kinase activity"/>
    <property type="evidence" value="ECO:0007669"/>
    <property type="project" value="UniProtKB-EC"/>
</dbReference>